<evidence type="ECO:0008006" key="3">
    <source>
        <dbReference type="Google" id="ProtNLM"/>
    </source>
</evidence>
<gene>
    <name evidence="1" type="ORF">CTEST_04530</name>
</gene>
<reference evidence="1 2" key="1">
    <citation type="journal article" date="2015" name="Genome Announc.">
        <title>Complete Genome Sequence of the Type Strain Corynebacterium testudinoris DSM 44614, Recovered from Necrotic Lesions in the Mouth of a Tortoise.</title>
        <authorList>
            <person name="Ruckert C."/>
            <person name="Kriete M."/>
            <person name="Jaenicke S."/>
            <person name="Winkler A."/>
            <person name="Tauch A."/>
        </authorList>
    </citation>
    <scope>NUCLEOTIDE SEQUENCE [LARGE SCALE GENOMIC DNA]</scope>
    <source>
        <strain evidence="1 2">DSM 44614</strain>
    </source>
</reference>
<dbReference type="AlphaFoldDB" id="A0A0G3H909"/>
<sequence length="174" mass="19390">MPLPAALADFYQQVGPFGEEDLTTAGKSGRKPRGIWFYGGGGNEVFFPRLSDLWKAQDAFGWNFRDDVPIEGWPQNWLVFADEAGEVFVYDSDADVVRFLLPGEDIEDAKEIAGTPIEVTGAVALFSLRDEEAGDSKFTEDFDLLPSWVEKVRTEMEEKFGATGRDVMAVYTES</sequence>
<dbReference type="KEGG" id="cted:CTEST_04530"/>
<organism evidence="1 2">
    <name type="scientific">Corynebacterium testudinoris</name>
    <dbReference type="NCBI Taxonomy" id="136857"/>
    <lineage>
        <taxon>Bacteria</taxon>
        <taxon>Bacillati</taxon>
        <taxon>Actinomycetota</taxon>
        <taxon>Actinomycetes</taxon>
        <taxon>Mycobacteriales</taxon>
        <taxon>Corynebacteriaceae</taxon>
        <taxon>Corynebacterium</taxon>
    </lineage>
</organism>
<dbReference type="PATRIC" id="fig|136857.5.peg.897"/>
<keyword evidence="2" id="KW-1185">Reference proteome</keyword>
<name>A0A0G3H909_9CORY</name>
<reference evidence="2" key="2">
    <citation type="submission" date="2015-05" db="EMBL/GenBank/DDBJ databases">
        <title>Complete genome sequence of Corynebacterium testudinoris DSM 44614, recovered from necrotic lesions in the mouth of a tortoise.</title>
        <authorList>
            <person name="Ruckert C."/>
            <person name="Albersmeier A."/>
            <person name="Winkler A."/>
            <person name="Tauch A."/>
        </authorList>
    </citation>
    <scope>NUCLEOTIDE SEQUENCE [LARGE SCALE GENOMIC DNA]</scope>
    <source>
        <strain evidence="2">DSM 44614</strain>
    </source>
</reference>
<accession>A0A0G3H909</accession>
<dbReference type="EMBL" id="CP011545">
    <property type="protein sequence ID" value="AKK08353.1"/>
    <property type="molecule type" value="Genomic_DNA"/>
</dbReference>
<protein>
    <recommendedName>
        <fullName evidence="3">SMI1/KNR4 family protein</fullName>
    </recommendedName>
</protein>
<evidence type="ECO:0000313" key="2">
    <source>
        <dbReference type="Proteomes" id="UP000035540"/>
    </source>
</evidence>
<dbReference type="Proteomes" id="UP000035540">
    <property type="component" value="Chromosome"/>
</dbReference>
<proteinExistence type="predicted"/>
<evidence type="ECO:0000313" key="1">
    <source>
        <dbReference type="EMBL" id="AKK08353.1"/>
    </source>
</evidence>
<dbReference type="STRING" id="136857.CTEST_04530"/>